<proteinExistence type="predicted"/>
<feature type="chain" id="PRO_5006135460" description="Cell wall protein PhiA" evidence="1">
    <location>
        <begin position="19"/>
        <end position="183"/>
    </location>
</feature>
<sequence length="183" mass="20027">MYFKNLLLTLFAAGLVSATNPEKTTTFEVLSLRSASQIHFAYFQAAKSKILLNLLDQKAACASESDNAATFKLTNGNLYLYHEPKTPQQLYVDRSKTGQGRLRYTTDGSTAPGRWERRGWKIDAYGNLSFNGDGFVACPNGIDGSWVIWVNVGVSQPGGGKGCLGLIARTSNVEEPNSCKYTQ</sequence>
<gene>
    <name evidence="2" type="ORF">AK830_g8970</name>
</gene>
<dbReference type="OrthoDB" id="4093325at2759"/>
<name>A0A0P7B6R4_9HYPO</name>
<organism evidence="2 3">
    <name type="scientific">Neonectria ditissima</name>
    <dbReference type="NCBI Taxonomy" id="78410"/>
    <lineage>
        <taxon>Eukaryota</taxon>
        <taxon>Fungi</taxon>
        <taxon>Dikarya</taxon>
        <taxon>Ascomycota</taxon>
        <taxon>Pezizomycotina</taxon>
        <taxon>Sordariomycetes</taxon>
        <taxon>Hypocreomycetidae</taxon>
        <taxon>Hypocreales</taxon>
        <taxon>Nectriaceae</taxon>
        <taxon>Neonectria</taxon>
    </lineage>
</organism>
<evidence type="ECO:0000313" key="2">
    <source>
        <dbReference type="EMBL" id="KPM37613.1"/>
    </source>
</evidence>
<accession>A0A0P7B6R4</accession>
<feature type="signal peptide" evidence="1">
    <location>
        <begin position="1"/>
        <end position="18"/>
    </location>
</feature>
<dbReference type="AlphaFoldDB" id="A0A0P7B6R4"/>
<dbReference type="Proteomes" id="UP000050424">
    <property type="component" value="Unassembled WGS sequence"/>
</dbReference>
<protein>
    <recommendedName>
        <fullName evidence="4">Cell wall protein PhiA</fullName>
    </recommendedName>
</protein>
<comment type="caution">
    <text evidence="2">The sequence shown here is derived from an EMBL/GenBank/DDBJ whole genome shotgun (WGS) entry which is preliminary data.</text>
</comment>
<evidence type="ECO:0008006" key="4">
    <source>
        <dbReference type="Google" id="ProtNLM"/>
    </source>
</evidence>
<evidence type="ECO:0000313" key="3">
    <source>
        <dbReference type="Proteomes" id="UP000050424"/>
    </source>
</evidence>
<evidence type="ECO:0000256" key="1">
    <source>
        <dbReference type="SAM" id="SignalP"/>
    </source>
</evidence>
<keyword evidence="3" id="KW-1185">Reference proteome</keyword>
<reference evidence="2 3" key="1">
    <citation type="submission" date="2015-09" db="EMBL/GenBank/DDBJ databases">
        <title>Draft genome of a European isolate of the apple canker pathogen Neonectria ditissima.</title>
        <authorList>
            <person name="Gomez-Cortecero A."/>
            <person name="Harrison R.J."/>
            <person name="Armitage A.D."/>
        </authorList>
    </citation>
    <scope>NUCLEOTIDE SEQUENCE [LARGE SCALE GENOMIC DNA]</scope>
    <source>
        <strain evidence="2 3">R09/05</strain>
    </source>
</reference>
<keyword evidence="1" id="KW-0732">Signal</keyword>
<dbReference type="EMBL" id="LKCW01000160">
    <property type="protein sequence ID" value="KPM37613.1"/>
    <property type="molecule type" value="Genomic_DNA"/>
</dbReference>